<organism evidence="2 3">
    <name type="scientific">Ganoderma sinense ZZ0214-1</name>
    <dbReference type="NCBI Taxonomy" id="1077348"/>
    <lineage>
        <taxon>Eukaryota</taxon>
        <taxon>Fungi</taxon>
        <taxon>Dikarya</taxon>
        <taxon>Basidiomycota</taxon>
        <taxon>Agaricomycotina</taxon>
        <taxon>Agaricomycetes</taxon>
        <taxon>Polyporales</taxon>
        <taxon>Polyporaceae</taxon>
        <taxon>Ganoderma</taxon>
    </lineage>
</organism>
<keyword evidence="3" id="KW-1185">Reference proteome</keyword>
<evidence type="ECO:0000313" key="2">
    <source>
        <dbReference type="EMBL" id="PIL24486.1"/>
    </source>
</evidence>
<feature type="compositionally biased region" description="Low complexity" evidence="1">
    <location>
        <begin position="114"/>
        <end position="126"/>
    </location>
</feature>
<evidence type="ECO:0000313" key="3">
    <source>
        <dbReference type="Proteomes" id="UP000230002"/>
    </source>
</evidence>
<proteinExistence type="predicted"/>
<feature type="compositionally biased region" description="Basic and acidic residues" evidence="1">
    <location>
        <begin position="95"/>
        <end position="108"/>
    </location>
</feature>
<gene>
    <name evidence="2" type="ORF">GSI_14241</name>
</gene>
<dbReference type="EMBL" id="AYKW01000067">
    <property type="protein sequence ID" value="PIL24486.1"/>
    <property type="molecule type" value="Genomic_DNA"/>
</dbReference>
<name>A0A2G8RSJ5_9APHY</name>
<protein>
    <submittedName>
        <fullName evidence="2">Uncharacterized protein</fullName>
    </submittedName>
</protein>
<sequence>MCIAVGSTLIPPPPQVHRSVSWGRVATGRPARGAGAGGVWPRGWQTWLSELGVEKEGRIREGRGREEKGGNPRRRGKGGHRGPGEEETALPRGAKSRDGDGDGEEGRRTRVSRTRGTGLSTTTNAADATTTMALTIAKKTSASAARSALRPRDVDDRAFVGVLRESSLFLFSLLLSRCRPPLPSPAPASPSAFRSSCLHEPAPTPSFASPHLYTVQHGPPPPSANKYILIVAPRAYLCSPVSLRAADCPSVPPLESSSFKASSQSPFVCLCLRLEVQVLVLLIMTCPLALSPLAYLPTSLRHGRKLHCLSYPPFARPRPVSSEDRPPRAPRPIQQSTAHRAMHIRIPCFVSSHIQSPPAAHAPQRLVLGGKPPRGRARGPHAHRRR</sequence>
<accession>A0A2G8RSJ5</accession>
<dbReference type="AlphaFoldDB" id="A0A2G8RSJ5"/>
<dbReference type="Proteomes" id="UP000230002">
    <property type="component" value="Unassembled WGS sequence"/>
</dbReference>
<feature type="region of interest" description="Disordered" evidence="1">
    <location>
        <begin position="58"/>
        <end position="126"/>
    </location>
</feature>
<feature type="compositionally biased region" description="Basic and acidic residues" evidence="1">
    <location>
        <begin position="58"/>
        <end position="70"/>
    </location>
</feature>
<comment type="caution">
    <text evidence="2">The sequence shown here is derived from an EMBL/GenBank/DDBJ whole genome shotgun (WGS) entry which is preliminary data.</text>
</comment>
<feature type="region of interest" description="Disordered" evidence="1">
    <location>
        <begin position="317"/>
        <end position="338"/>
    </location>
</feature>
<feature type="region of interest" description="Disordered" evidence="1">
    <location>
        <begin position="356"/>
        <end position="386"/>
    </location>
</feature>
<feature type="compositionally biased region" description="Basic residues" evidence="1">
    <location>
        <begin position="71"/>
        <end position="80"/>
    </location>
</feature>
<evidence type="ECO:0000256" key="1">
    <source>
        <dbReference type="SAM" id="MobiDB-lite"/>
    </source>
</evidence>
<reference evidence="2 3" key="1">
    <citation type="journal article" date="2015" name="Sci. Rep.">
        <title>Chromosome-level genome map provides insights into diverse defense mechanisms in the medicinal fungus Ganoderma sinense.</title>
        <authorList>
            <person name="Zhu Y."/>
            <person name="Xu J."/>
            <person name="Sun C."/>
            <person name="Zhou S."/>
            <person name="Xu H."/>
            <person name="Nelson D.R."/>
            <person name="Qian J."/>
            <person name="Song J."/>
            <person name="Luo H."/>
            <person name="Xiang L."/>
            <person name="Li Y."/>
            <person name="Xu Z."/>
            <person name="Ji A."/>
            <person name="Wang L."/>
            <person name="Lu S."/>
            <person name="Hayward A."/>
            <person name="Sun W."/>
            <person name="Li X."/>
            <person name="Schwartz D.C."/>
            <person name="Wang Y."/>
            <person name="Chen S."/>
        </authorList>
    </citation>
    <scope>NUCLEOTIDE SEQUENCE [LARGE SCALE GENOMIC DNA]</scope>
    <source>
        <strain evidence="2 3">ZZ0214-1</strain>
    </source>
</reference>
<feature type="compositionally biased region" description="Basic residues" evidence="1">
    <location>
        <begin position="373"/>
        <end position="386"/>
    </location>
</feature>